<dbReference type="NCBIfam" id="TIGR00161">
    <property type="entry name" value="proteasome assembly chaperone family protein"/>
    <property type="match status" value="1"/>
</dbReference>
<name>A0A9E5DMJ3_9EURY</name>
<protein>
    <submittedName>
        <fullName evidence="3">Proteasome assembly chaperone family protein</fullName>
    </submittedName>
</protein>
<comment type="caution">
    <text evidence="3">The sequence shown here is derived from an EMBL/GenBank/DDBJ whole genome shotgun (WGS) entry which is preliminary data.</text>
</comment>
<sequence length="241" mass="26476">MVDMVETEYECCKIISKNVEDAIVLEGSPELGLIGNILGWLLVEELNMEEIGYIDSKYFPPLAVLYKGKAIHPFRIYATEGIVLFLSDFIIPQNVAFDMTNGIVDWMERNNSKEIITFNSIVVREKSQGAAGAANSDEALERLGKLDLPILPFGNISGLSGTLLTRSMMKGIPGSCLFAEITSPYPDPRAAADVTNVLNKMLGTNINAEPLIKEAEEIENRLKELAQTVQGQGETESPAYM</sequence>
<dbReference type="Proteomes" id="UP001068021">
    <property type="component" value="Unassembled WGS sequence"/>
</dbReference>
<dbReference type="InterPro" id="IPR038389">
    <property type="entry name" value="PSMG2_sf"/>
</dbReference>
<evidence type="ECO:0000313" key="3">
    <source>
        <dbReference type="EMBL" id="MCZ3371342.1"/>
    </source>
</evidence>
<dbReference type="Gene3D" id="3.40.50.10900">
    <property type="entry name" value="PAC-like subunit"/>
    <property type="match status" value="1"/>
</dbReference>
<dbReference type="GO" id="GO:0000502">
    <property type="term" value="C:proteasome complex"/>
    <property type="evidence" value="ECO:0007669"/>
    <property type="project" value="UniProtKB-KW"/>
</dbReference>
<dbReference type="Proteomes" id="UP001074446">
    <property type="component" value="Unassembled WGS sequence"/>
</dbReference>
<dbReference type="SUPFAM" id="SSF159659">
    <property type="entry name" value="Cgl1923-like"/>
    <property type="match status" value="1"/>
</dbReference>
<keyword evidence="4" id="KW-1185">Reference proteome</keyword>
<dbReference type="PANTHER" id="PTHR35610">
    <property type="entry name" value="3-ISOPROPYLMALATE DEHYDRATASE-RELATED"/>
    <property type="match status" value="1"/>
</dbReference>
<accession>A0A9E5DMJ3</accession>
<dbReference type="EMBL" id="JAPVER010000020">
    <property type="protein sequence ID" value="MCZ3365877.1"/>
    <property type="molecule type" value="Genomic_DNA"/>
</dbReference>
<organism evidence="3">
    <name type="scientific">Methanobacterium veterum</name>
    <dbReference type="NCBI Taxonomy" id="408577"/>
    <lineage>
        <taxon>Archaea</taxon>
        <taxon>Methanobacteriati</taxon>
        <taxon>Methanobacteriota</taxon>
        <taxon>Methanomada group</taxon>
        <taxon>Methanobacteria</taxon>
        <taxon>Methanobacteriales</taxon>
        <taxon>Methanobacteriaceae</taxon>
        <taxon>Methanobacterium</taxon>
    </lineage>
</organism>
<dbReference type="InterPro" id="IPR019151">
    <property type="entry name" value="Proteasome_assmbl_chaperone_2"/>
</dbReference>
<reference evidence="3" key="1">
    <citation type="submission" date="2022-12" db="EMBL/GenBank/DDBJ databases">
        <title>Reclassification of two methanogenic archaea species isolated from the Kolyma lowland permafrost.</title>
        <authorList>
            <person name="Trubitsyn V.E."/>
            <person name="Rivkina E.M."/>
            <person name="Shcherbakova V.A."/>
        </authorList>
    </citation>
    <scope>NUCLEOTIDE SEQUENCE</scope>
    <source>
        <strain evidence="2">M2</strain>
        <strain evidence="3">MK4</strain>
    </source>
</reference>
<dbReference type="GeneID" id="300260484"/>
<evidence type="ECO:0000313" key="4">
    <source>
        <dbReference type="Proteomes" id="UP001068021"/>
    </source>
</evidence>
<evidence type="ECO:0000313" key="2">
    <source>
        <dbReference type="EMBL" id="MCZ3365877.1"/>
    </source>
</evidence>
<dbReference type="InterPro" id="IPR004425">
    <property type="entry name" value="MJ0106-like"/>
</dbReference>
<keyword evidence="3" id="KW-0647">Proteasome</keyword>
<gene>
    <name evidence="3" type="ORF">O3H35_01695</name>
    <name evidence="2" type="ORF">O3H54_08275</name>
</gene>
<dbReference type="Pfam" id="PF09754">
    <property type="entry name" value="PAC2"/>
    <property type="match status" value="1"/>
</dbReference>
<evidence type="ECO:0000256" key="1">
    <source>
        <dbReference type="SAM" id="Coils"/>
    </source>
</evidence>
<dbReference type="PANTHER" id="PTHR35610:SF8">
    <property type="entry name" value="3-ISOPROPYLMALATE DEHYDRATASE"/>
    <property type="match status" value="1"/>
</dbReference>
<dbReference type="RefSeq" id="WP_084689189.1">
    <property type="nucleotide sequence ID" value="NZ_JAPVER010000020.1"/>
</dbReference>
<keyword evidence="1" id="KW-0175">Coiled coil</keyword>
<feature type="coiled-coil region" evidence="1">
    <location>
        <begin position="208"/>
        <end position="235"/>
    </location>
</feature>
<dbReference type="EMBL" id="JAPVES010000024">
    <property type="protein sequence ID" value="MCZ3371342.1"/>
    <property type="molecule type" value="Genomic_DNA"/>
</dbReference>
<dbReference type="AlphaFoldDB" id="A0A9E5DMJ3"/>
<proteinExistence type="predicted"/>